<evidence type="ECO:0000313" key="1">
    <source>
        <dbReference type="EMBL" id="KAJ9097404.1"/>
    </source>
</evidence>
<comment type="caution">
    <text evidence="1">The sequence shown here is derived from an EMBL/GenBank/DDBJ whole genome shotgun (WGS) entry which is preliminary data.</text>
</comment>
<evidence type="ECO:0000313" key="2">
    <source>
        <dbReference type="Proteomes" id="UP001241377"/>
    </source>
</evidence>
<name>A0ACC2VDC4_9TREE</name>
<gene>
    <name evidence="1" type="ORF">QFC19_006774</name>
</gene>
<organism evidence="1 2">
    <name type="scientific">Naganishia cerealis</name>
    <dbReference type="NCBI Taxonomy" id="610337"/>
    <lineage>
        <taxon>Eukaryota</taxon>
        <taxon>Fungi</taxon>
        <taxon>Dikarya</taxon>
        <taxon>Basidiomycota</taxon>
        <taxon>Agaricomycotina</taxon>
        <taxon>Tremellomycetes</taxon>
        <taxon>Filobasidiales</taxon>
        <taxon>Filobasidiaceae</taxon>
        <taxon>Naganishia</taxon>
    </lineage>
</organism>
<reference evidence="1" key="1">
    <citation type="submission" date="2023-04" db="EMBL/GenBank/DDBJ databases">
        <title>Draft Genome sequencing of Naganishia species isolated from polar environments using Oxford Nanopore Technology.</title>
        <authorList>
            <person name="Leo P."/>
            <person name="Venkateswaran K."/>
        </authorList>
    </citation>
    <scope>NUCLEOTIDE SEQUENCE</scope>
    <source>
        <strain evidence="1">MNA-CCFEE 5261</strain>
    </source>
</reference>
<accession>A0ACC2VDC4</accession>
<keyword evidence="2" id="KW-1185">Reference proteome</keyword>
<dbReference type="Proteomes" id="UP001241377">
    <property type="component" value="Unassembled WGS sequence"/>
</dbReference>
<sequence>MSSSPPAEEMEVDPPAQDAPGEDAPRRSGRKRKVPEKFVPQSRSRGAVQGKTSEVEHDAGEGGEDEEDENEDEDEDEEEEDSEDDVPEARNTKKRKTNGKSTTTAVKRGGRGRPTKQAVAATTASAVPVERRGRGRPRGSTNAATAAGKSNAGRSRGVTAKSMTQGIVGDGEVKDDNGLFNALIQPDLALEQFIEEWVADYQTSSDDDEKTHVHELVVFFFRCCGVGCEIDVDDAVDLDHTGETMNDIHEEMNEHGETPIYPLMSRNKTYKPFRKNLETLISCLISHLARSPYLYTTVDSPPPSSGPSVPLITLLLNWLNPMSGSHYRAIRHTSTLIAMLLGSALCAEAKALEDQLAEAMRKRDAEGRKKKKDKVVVKNFEASIKELSRKKAVVNDYLKDIVLAFFVHRYRDRDPLIRADCLKEMGLFMKNYPEKFVNTEHLQYIDSGLTDLDPHARLEAIKALVPLYGPDTRITSMTTFTSRVVPRIIDMAVRDIDLRIRIQAINVLCHLDASGVLQDEEEEQRYHIACLIFDKEPRIRKAVGGLIKSMWEEQVEEMKTKDESEPVTDTRTKKARGGRRVPENEDEAAEEQNEDNHEQLVEREHRIGWKTLASLLMQLSNQLSASQQDEITAAGSAEDTHSTQSQAQRAREVLSSVSQLTSSMDTHASIAVEALWHDIPLVQDCEVLLSFVAADQSVLEKEERPWALDDDEQTFLLKMLVAGVRKSIDVDKHKRREDDETEAMEAQLTRNLIDTIPKLISKHQSDPIRVSVVLQLASLMSLPIYAEMRLTDAYERLWGDLIRQYLRHTDHIVLQQVLLLMRFMLGTADLKPVNEIKLQEFKENLMQNVQESIGDIDIGTSSLEDEQLHNIESAVLRLRMVFPQMNICDIFDGDAESEQTGLWETLLAIADRGKLGYKEEVKLVEHAMKIMVWYLSWTAVKVTAEAISSDQVREKIESRRDETLRVLNEYAVGNHSNADEAVRREAVTDLLRFYVIFRPVENKEGTPVTPCQTVLSVSMDDSLQFRCAGTIQAAIDKYIDHIGGKQSARADDASSDLSMDEDGEEGDQQQKKQKKKRLMTPASIAYTAEFQTLIWSFISAMRAGVVESQHAGVLLKEYGRLDKAFDASLHVVAEILQDEGIYNQDGEMVSKVIGQALQESFDYHLDIATDPDSATTIGLAKLVSPAFFVHKSHFRLERKLPSENVVDFHEDGITWCIRKYVALARSEKNVKDKTTKDRLKKREHACLSYFKILTLLAPGLTGRDALKIKSRLTEVLQDQKEIAWPKIKGHDFINSYEKRLMSIASSDSAVKAATKAQIQRNLNVEKEHGNDQEALDMVVPVTPRRLPPVRRTRANAAQQEEIGDATGHPEEEGPEPEQPGTAGERQGSPFVDLVLHAEDEHADVDKPKTVEEDHDAADSITSPAAPAPNLPASSPPDPASDNETVPGRAIRASSAVSFGDVQPTKRIRRR</sequence>
<protein>
    <submittedName>
        <fullName evidence="1">Uncharacterized protein</fullName>
    </submittedName>
</protein>
<proteinExistence type="predicted"/>
<dbReference type="EMBL" id="JASBWR010000086">
    <property type="protein sequence ID" value="KAJ9097404.1"/>
    <property type="molecule type" value="Genomic_DNA"/>
</dbReference>